<dbReference type="Proteomes" id="UP000197157">
    <property type="component" value="Chromosome"/>
</dbReference>
<dbReference type="EMBL" id="CP022117">
    <property type="protein sequence ID" value="ASG15643.1"/>
    <property type="molecule type" value="Genomic_DNA"/>
</dbReference>
<gene>
    <name evidence="1" type="ORF">LFZ25_06605</name>
</gene>
<evidence type="ECO:0000313" key="2">
    <source>
        <dbReference type="Proteomes" id="UP000197157"/>
    </source>
</evidence>
<protein>
    <submittedName>
        <fullName evidence="1">Cytoplasmic protein</fullName>
    </submittedName>
</protein>
<name>A0A2C9NWR0_SALET</name>
<dbReference type="Pfam" id="PF07377">
    <property type="entry name" value="DUF1493"/>
    <property type="match status" value="1"/>
</dbReference>
<sequence length="109" mass="12971">MDVLLMRDIEKEIIDFIDQEYNTKKYFLCGPKRTITLDTSIRDDLKLVFEDSEELLQEYFKRWNTDSEGFDILNYLNPEYFGSKEPDPRKPLTVSMLVESAKAGRWLYS</sequence>
<dbReference type="AlphaFoldDB" id="A0A2C9NWR0"/>
<dbReference type="InterPro" id="IPR010862">
    <property type="entry name" value="DUF1493"/>
</dbReference>
<reference evidence="1 2" key="1">
    <citation type="submission" date="2017-06" db="EMBL/GenBank/DDBJ databases">
        <title>Salmonella reference genomes for public health.</title>
        <authorList>
            <person name="Robertson J."/>
            <person name="Yoshida C."/>
            <person name="Gurnik S."/>
            <person name="Nash J."/>
        </authorList>
    </citation>
    <scope>NUCLEOTIDE SEQUENCE [LARGE SCALE GENOMIC DNA]</scope>
    <source>
        <strain evidence="1 2">S-1643</strain>
    </source>
</reference>
<organism evidence="1 2">
    <name type="scientific">Salmonella enterica subsp. enterica serovar Macclesfield str. S-1643</name>
    <dbReference type="NCBI Taxonomy" id="1242107"/>
    <lineage>
        <taxon>Bacteria</taxon>
        <taxon>Pseudomonadati</taxon>
        <taxon>Pseudomonadota</taxon>
        <taxon>Gammaproteobacteria</taxon>
        <taxon>Enterobacterales</taxon>
        <taxon>Enterobacteriaceae</taxon>
        <taxon>Salmonella</taxon>
    </lineage>
</organism>
<evidence type="ECO:0000313" key="1">
    <source>
        <dbReference type="EMBL" id="ASG15643.1"/>
    </source>
</evidence>
<accession>A0A2C9NWR0</accession>
<dbReference type="RefSeq" id="WP_080245793.1">
    <property type="nucleotide sequence ID" value="NZ_CP022117.1"/>
</dbReference>
<proteinExistence type="predicted"/>